<proteinExistence type="predicted"/>
<reference evidence="3" key="1">
    <citation type="submission" date="2014-12" db="EMBL/GenBank/DDBJ databases">
        <title>Insight into the proteome of Arion vulgaris.</title>
        <authorList>
            <person name="Aradska J."/>
            <person name="Bulat T."/>
            <person name="Smidak R."/>
            <person name="Sarate P."/>
            <person name="Gangsoo J."/>
            <person name="Sialana F."/>
            <person name="Bilban M."/>
            <person name="Lubec G."/>
        </authorList>
    </citation>
    <scope>NUCLEOTIDE SEQUENCE</scope>
    <source>
        <tissue evidence="3">Skin</tissue>
    </source>
</reference>
<sequence>MDGGGFFKPYKQSVIDQTVGAVDKSDTETNMVKSELHLNESPSDRDYQPASCDLDVLGPRRRSLVVDTLGKYSSLVETDSTAIVKCKVGDGMVILSGVHVEFPAQLLLQENVYLKPWLPQFLRSEDTRLFVFKDILAQLGVQV</sequence>
<accession>A0A0B7BAM6</accession>
<evidence type="ECO:0000259" key="1">
    <source>
        <dbReference type="Pfam" id="PF09825"/>
    </source>
</evidence>
<dbReference type="EMBL" id="HACG01042278">
    <property type="protein sequence ID" value="CEK89143.1"/>
    <property type="molecule type" value="Transcribed_RNA"/>
</dbReference>
<evidence type="ECO:0000313" key="3">
    <source>
        <dbReference type="EMBL" id="CEK89145.1"/>
    </source>
</evidence>
<gene>
    <name evidence="3" type="primary">ORF169228</name>
    <name evidence="2" type="synonym">ORF169226</name>
</gene>
<feature type="domain" description="Biotin-protein ligase N-terminal" evidence="1">
    <location>
        <begin position="66"/>
        <end position="143"/>
    </location>
</feature>
<dbReference type="AlphaFoldDB" id="A0A0B7BAM6"/>
<dbReference type="EMBL" id="HACG01042280">
    <property type="protein sequence ID" value="CEK89145.1"/>
    <property type="molecule type" value="Transcribed_RNA"/>
</dbReference>
<evidence type="ECO:0000313" key="2">
    <source>
        <dbReference type="EMBL" id="CEK89143.1"/>
    </source>
</evidence>
<dbReference type="InterPro" id="IPR019197">
    <property type="entry name" value="Biotin-prot_ligase_N"/>
</dbReference>
<name>A0A0B7BAM6_9EUPU</name>
<protein>
    <recommendedName>
        <fullName evidence="1">Biotin-protein ligase N-terminal domain-containing protein</fullName>
    </recommendedName>
</protein>
<dbReference type="Pfam" id="PF09825">
    <property type="entry name" value="BPL_N"/>
    <property type="match status" value="1"/>
</dbReference>
<organism evidence="3">
    <name type="scientific">Arion vulgaris</name>
    <dbReference type="NCBI Taxonomy" id="1028688"/>
    <lineage>
        <taxon>Eukaryota</taxon>
        <taxon>Metazoa</taxon>
        <taxon>Spiralia</taxon>
        <taxon>Lophotrochozoa</taxon>
        <taxon>Mollusca</taxon>
        <taxon>Gastropoda</taxon>
        <taxon>Heterobranchia</taxon>
        <taxon>Euthyneura</taxon>
        <taxon>Panpulmonata</taxon>
        <taxon>Eupulmonata</taxon>
        <taxon>Stylommatophora</taxon>
        <taxon>Helicina</taxon>
        <taxon>Arionoidea</taxon>
        <taxon>Arionidae</taxon>
        <taxon>Arion</taxon>
    </lineage>
</organism>